<organism evidence="5 6">
    <name type="scientific">Dethiosulfovibrio salsuginis</name>
    <dbReference type="NCBI Taxonomy" id="561720"/>
    <lineage>
        <taxon>Bacteria</taxon>
        <taxon>Thermotogati</taxon>
        <taxon>Synergistota</taxon>
        <taxon>Synergistia</taxon>
        <taxon>Synergistales</taxon>
        <taxon>Dethiosulfovibrionaceae</taxon>
        <taxon>Dethiosulfovibrio</taxon>
    </lineage>
</organism>
<dbReference type="InterPro" id="IPR037522">
    <property type="entry name" value="HD_GYP_dom"/>
</dbReference>
<feature type="modified residue" description="4-aspartylphosphate" evidence="1">
    <location>
        <position position="53"/>
    </location>
</feature>
<feature type="domain" description="HD-GYP" evidence="4">
    <location>
        <begin position="155"/>
        <end position="352"/>
    </location>
</feature>
<feature type="domain" description="Response regulatory" evidence="2">
    <location>
        <begin position="3"/>
        <end position="118"/>
    </location>
</feature>
<dbReference type="InterPro" id="IPR011006">
    <property type="entry name" value="CheY-like_superfamily"/>
</dbReference>
<evidence type="ECO:0000259" key="3">
    <source>
        <dbReference type="PROSITE" id="PS51831"/>
    </source>
</evidence>
<dbReference type="PROSITE" id="PS50110">
    <property type="entry name" value="RESPONSE_REGULATORY"/>
    <property type="match status" value="1"/>
</dbReference>
<dbReference type="Pfam" id="PF13487">
    <property type="entry name" value="HD_5"/>
    <property type="match status" value="1"/>
</dbReference>
<dbReference type="Gene3D" id="3.40.50.2300">
    <property type="match status" value="1"/>
</dbReference>
<reference evidence="6" key="1">
    <citation type="submission" date="2017-04" db="EMBL/GenBank/DDBJ databases">
        <authorList>
            <person name="Varghese N."/>
            <person name="Submissions S."/>
        </authorList>
    </citation>
    <scope>NUCLEOTIDE SEQUENCE [LARGE SCALE GENOMIC DNA]</scope>
    <source>
        <strain evidence="6">USBA 82</strain>
    </source>
</reference>
<dbReference type="PROSITE" id="PS51832">
    <property type="entry name" value="HD_GYP"/>
    <property type="match status" value="1"/>
</dbReference>
<dbReference type="InterPro" id="IPR001789">
    <property type="entry name" value="Sig_transdc_resp-reg_receiver"/>
</dbReference>
<dbReference type="CDD" id="cd17546">
    <property type="entry name" value="REC_hyHK_CKI1_RcsC-like"/>
    <property type="match status" value="1"/>
</dbReference>
<dbReference type="SUPFAM" id="SSF52172">
    <property type="entry name" value="CheY-like"/>
    <property type="match status" value="1"/>
</dbReference>
<dbReference type="Proteomes" id="UP000193355">
    <property type="component" value="Unassembled WGS sequence"/>
</dbReference>
<protein>
    <submittedName>
        <fullName evidence="5">Putative two-component system response regulator</fullName>
    </submittedName>
</protein>
<dbReference type="SMART" id="SM00471">
    <property type="entry name" value="HDc"/>
    <property type="match status" value="1"/>
</dbReference>
<name>A0A1X7IQU5_9BACT</name>
<dbReference type="SUPFAM" id="SSF109604">
    <property type="entry name" value="HD-domain/PDEase-like"/>
    <property type="match status" value="1"/>
</dbReference>
<evidence type="ECO:0000313" key="5">
    <source>
        <dbReference type="EMBL" id="SMG17501.1"/>
    </source>
</evidence>
<proteinExistence type="predicted"/>
<dbReference type="CDD" id="cd00077">
    <property type="entry name" value="HDc"/>
    <property type="match status" value="1"/>
</dbReference>
<gene>
    <name evidence="5" type="ORF">SAMN06275492_10465</name>
</gene>
<dbReference type="AlphaFoldDB" id="A0A1X7IQU5"/>
<dbReference type="PANTHER" id="PTHR45228">
    <property type="entry name" value="CYCLIC DI-GMP PHOSPHODIESTERASE TM_0186-RELATED"/>
    <property type="match status" value="1"/>
</dbReference>
<accession>A0A1X7IQU5</accession>
<dbReference type="Pfam" id="PF00072">
    <property type="entry name" value="Response_reg"/>
    <property type="match status" value="1"/>
</dbReference>
<evidence type="ECO:0000259" key="2">
    <source>
        <dbReference type="PROSITE" id="PS50110"/>
    </source>
</evidence>
<dbReference type="STRING" id="561720.SAMN06275492_10465"/>
<dbReference type="PROSITE" id="PS51831">
    <property type="entry name" value="HD"/>
    <property type="match status" value="1"/>
</dbReference>
<dbReference type="EMBL" id="FXBB01000004">
    <property type="protein sequence ID" value="SMG17501.1"/>
    <property type="molecule type" value="Genomic_DNA"/>
</dbReference>
<evidence type="ECO:0000256" key="1">
    <source>
        <dbReference type="PROSITE-ProRule" id="PRU00169"/>
    </source>
</evidence>
<feature type="domain" description="HD" evidence="3">
    <location>
        <begin position="177"/>
        <end position="301"/>
    </location>
</feature>
<dbReference type="SMART" id="SM00448">
    <property type="entry name" value="REC"/>
    <property type="match status" value="1"/>
</dbReference>
<dbReference type="InterPro" id="IPR052020">
    <property type="entry name" value="Cyclic_di-GMP/3'3'-cGAMP_PDE"/>
</dbReference>
<dbReference type="GO" id="GO:0000160">
    <property type="term" value="P:phosphorelay signal transduction system"/>
    <property type="evidence" value="ECO:0007669"/>
    <property type="project" value="InterPro"/>
</dbReference>
<dbReference type="PANTHER" id="PTHR45228:SF1">
    <property type="entry name" value="CYCLIC DI-GMP PHOSPHODIESTERASE TM_0186"/>
    <property type="match status" value="1"/>
</dbReference>
<evidence type="ECO:0000313" key="6">
    <source>
        <dbReference type="Proteomes" id="UP000193355"/>
    </source>
</evidence>
<keyword evidence="1" id="KW-0597">Phosphoprotein</keyword>
<keyword evidence="6" id="KW-1185">Reference proteome</keyword>
<dbReference type="InterPro" id="IPR006674">
    <property type="entry name" value="HD_domain"/>
</dbReference>
<dbReference type="OrthoDB" id="5162at2"/>
<sequence length="365" mass="40971">MATVLIVDDDLITRAVLAKVIRGMEHQVIEASNGLEAVQLATKEPGPEIILMDVTMPIMDGIEATRQIRSLGIPAVIMVLTSDDSTETIQKAVHAGADDYLSKPINQAQISTRLDMALKASGFYRYRHKFACQMKDLSEISVKNGSSMDLMAEKNENLLSDLIGTLNLVARMRDNQTYEHTTRVGWLSGLIARRLGEPEDEVLALRLAAPLHDLGKIGIPDSILLKPDKLTDREWDVMKEHTVYGWKILNRFSSSILKVAATVALSHHERWDGKGYLRGLKGEDIDLAGRIVTVADCFDVIVTPRPYKKSRPISWGFDEIASLAGKQFCPRTVEAFLSLRDEIEPRYRANYEQQEEESIEPERER</sequence>
<dbReference type="InterPro" id="IPR003607">
    <property type="entry name" value="HD/PDEase_dom"/>
</dbReference>
<evidence type="ECO:0000259" key="4">
    <source>
        <dbReference type="PROSITE" id="PS51832"/>
    </source>
</evidence>
<dbReference type="Gene3D" id="1.10.3210.10">
    <property type="entry name" value="Hypothetical protein af1432"/>
    <property type="match status" value="1"/>
</dbReference>
<dbReference type="RefSeq" id="WP_085543883.1">
    <property type="nucleotide sequence ID" value="NZ_FXBB01000004.1"/>
</dbReference>